<accession>A0A0E3SHT3</accession>
<dbReference type="AlphaFoldDB" id="A0A0E3SHT3"/>
<reference evidence="1 2" key="1">
    <citation type="submission" date="2014-07" db="EMBL/GenBank/DDBJ databases">
        <title>Methanogenic archaea and the global carbon cycle.</title>
        <authorList>
            <person name="Henriksen J.R."/>
            <person name="Luke J."/>
            <person name="Reinhart S."/>
            <person name="Benedict M.N."/>
            <person name="Youngblut N.D."/>
            <person name="Metcalf M.E."/>
            <person name="Whitaker R.J."/>
            <person name="Metcalf W.W."/>
        </authorList>
    </citation>
    <scope>NUCLEOTIDE SEQUENCE [LARGE SCALE GENOMIC DNA]</scope>
    <source>
        <strain evidence="1 2">HB-1</strain>
    </source>
</reference>
<organism evidence="1 2">
    <name type="scientific">Methanosarcina horonobensis HB-1 = JCM 15518</name>
    <dbReference type="NCBI Taxonomy" id="1434110"/>
    <lineage>
        <taxon>Archaea</taxon>
        <taxon>Methanobacteriati</taxon>
        <taxon>Methanobacteriota</taxon>
        <taxon>Stenosarchaea group</taxon>
        <taxon>Methanomicrobia</taxon>
        <taxon>Methanosarcinales</taxon>
        <taxon>Methanosarcinaceae</taxon>
        <taxon>Methanosarcina</taxon>
    </lineage>
</organism>
<evidence type="ECO:0008006" key="3">
    <source>
        <dbReference type="Google" id="ProtNLM"/>
    </source>
</evidence>
<dbReference type="PANTHER" id="PTHR35902">
    <property type="entry name" value="S-LAYER DOMAIN-LIKE PROTEIN-RELATED"/>
    <property type="match status" value="1"/>
</dbReference>
<dbReference type="GeneID" id="24832255"/>
<sequence>MNRKINRKSRFCAAVVFFIALFLLANLTYGSENEDDWDNLTVTLGPENSIVSKDGYSLETLKFDGYGMVLIQVLKDDIVLGDIVLENNSSNWYYMDNKNIRLKAYNITDQRTLPMFGSLFSPKAEITFETQRNIEENVILELDLEADKDEYFLGDEVIVDMDLRNTGLVKAKEIKLELDSDGLLVREGCPEKITLNKGSKKSCELRFKFPEKVKENYSIKVNVNWKDSSGEHFLSETEEIEVVEPLKIYKNTGSEGFSGSPVYVTLSVKNIQDRAVNVRLLDLLPATFSMINNTSSESKCLDLDSSSCLSWEFVLSPEEKKTFSYSILSEQPGAHRVPQAHAYSNLCGQPYTESSDSEDIITIYETISYSPYSNHTLTEVTLESGSDLSAYLDSNGYALLDILVENNALDASIFIPKGTRLLDSQKEPLKAISIAEADQPLLPGTLYLAGKYYYRLEPEGAEFDSDVRLSMGLNDSIEGNFPSIYLSEDNSTWTMVDSTLSENENRISARITNFSVYAALAQPPAAVELYVDLVSS</sequence>
<dbReference type="RefSeq" id="WP_239451013.1">
    <property type="nucleotide sequence ID" value="NZ_CP009516.1"/>
</dbReference>
<dbReference type="KEGG" id="mhor:MSHOH_2930"/>
<evidence type="ECO:0000313" key="1">
    <source>
        <dbReference type="EMBL" id="AKB79413.1"/>
    </source>
</evidence>
<protein>
    <recommendedName>
        <fullName evidence="3">DUF11 domain-containing protein</fullName>
    </recommendedName>
</protein>
<keyword evidence="2" id="KW-1185">Reference proteome</keyword>
<dbReference type="Proteomes" id="UP000033101">
    <property type="component" value="Chromosome"/>
</dbReference>
<dbReference type="PATRIC" id="fig|1434110.4.peg.3777"/>
<proteinExistence type="predicted"/>
<dbReference type="EMBL" id="CP009516">
    <property type="protein sequence ID" value="AKB79413.1"/>
    <property type="molecule type" value="Genomic_DNA"/>
</dbReference>
<name>A0A0E3SHT3_9EURY</name>
<evidence type="ECO:0000313" key="2">
    <source>
        <dbReference type="Proteomes" id="UP000033101"/>
    </source>
</evidence>
<gene>
    <name evidence="1" type="ORF">MSHOH_2930</name>
</gene>
<dbReference type="HOGENOM" id="CLU_046809_0_0_2"/>